<accession>A0A835UVM9</accession>
<evidence type="ECO:0000256" key="3">
    <source>
        <dbReference type="SAM" id="MobiDB-lite"/>
    </source>
</evidence>
<evidence type="ECO:0000313" key="6">
    <source>
        <dbReference type="Proteomes" id="UP000636800"/>
    </source>
</evidence>
<feature type="domain" description="RRM" evidence="4">
    <location>
        <begin position="146"/>
        <end position="222"/>
    </location>
</feature>
<keyword evidence="1 2" id="KW-0694">RNA-binding</keyword>
<protein>
    <recommendedName>
        <fullName evidence="4">RRM domain-containing protein</fullName>
    </recommendedName>
</protein>
<dbReference type="PROSITE" id="PS50102">
    <property type="entry name" value="RRM"/>
    <property type="match status" value="2"/>
</dbReference>
<dbReference type="AlphaFoldDB" id="A0A835UVM9"/>
<dbReference type="GO" id="GO:0005634">
    <property type="term" value="C:nucleus"/>
    <property type="evidence" value="ECO:0007669"/>
    <property type="project" value="TreeGrafter"/>
</dbReference>
<dbReference type="SMART" id="SM00360">
    <property type="entry name" value="RRM"/>
    <property type="match status" value="2"/>
</dbReference>
<dbReference type="EMBL" id="JADCNL010000006">
    <property type="protein sequence ID" value="KAG0477534.1"/>
    <property type="molecule type" value="Genomic_DNA"/>
</dbReference>
<comment type="caution">
    <text evidence="5">The sequence shown here is derived from an EMBL/GenBank/DDBJ whole genome shotgun (WGS) entry which is preliminary data.</text>
</comment>
<dbReference type="Proteomes" id="UP000636800">
    <property type="component" value="Chromosome 6"/>
</dbReference>
<feature type="region of interest" description="Disordered" evidence="3">
    <location>
        <begin position="1"/>
        <end position="61"/>
    </location>
</feature>
<dbReference type="InterPro" id="IPR000504">
    <property type="entry name" value="RRM_dom"/>
</dbReference>
<reference evidence="5 6" key="1">
    <citation type="journal article" date="2020" name="Nat. Food">
        <title>A phased Vanilla planifolia genome enables genetic improvement of flavour and production.</title>
        <authorList>
            <person name="Hasing T."/>
            <person name="Tang H."/>
            <person name="Brym M."/>
            <person name="Khazi F."/>
            <person name="Huang T."/>
            <person name="Chambers A.H."/>
        </authorList>
    </citation>
    <scope>NUCLEOTIDE SEQUENCE [LARGE SCALE GENOMIC DNA]</scope>
    <source>
        <tissue evidence="5">Leaf</tissue>
    </source>
</reference>
<evidence type="ECO:0000256" key="2">
    <source>
        <dbReference type="PROSITE-ProRule" id="PRU00176"/>
    </source>
</evidence>
<keyword evidence="6" id="KW-1185">Reference proteome</keyword>
<feature type="domain" description="RRM" evidence="4">
    <location>
        <begin position="240"/>
        <end position="331"/>
    </location>
</feature>
<evidence type="ECO:0000259" key="4">
    <source>
        <dbReference type="PROSITE" id="PS50102"/>
    </source>
</evidence>
<feature type="compositionally biased region" description="Basic and acidic residues" evidence="3">
    <location>
        <begin position="48"/>
        <end position="58"/>
    </location>
</feature>
<evidence type="ECO:0000313" key="5">
    <source>
        <dbReference type="EMBL" id="KAG0477534.1"/>
    </source>
</evidence>
<evidence type="ECO:0000256" key="1">
    <source>
        <dbReference type="ARBA" id="ARBA00022884"/>
    </source>
</evidence>
<gene>
    <name evidence="5" type="ORF">HPP92_014375</name>
</gene>
<dbReference type="Gene3D" id="3.30.70.330">
    <property type="match status" value="2"/>
</dbReference>
<proteinExistence type="predicted"/>
<dbReference type="GO" id="GO:0003723">
    <property type="term" value="F:RNA binding"/>
    <property type="evidence" value="ECO:0007669"/>
    <property type="project" value="UniProtKB-UniRule"/>
</dbReference>
<sequence length="373" mass="40882">MAKKRKLEAKPENGASSEDFEEELVDEEPAATTLLSEAPGEGSASPENEQHLTERSLTEEYSVTQVIESVDPVPDSSVAVEAVPGDDFTGEDDDDEEYNDPDFLHKLLEPFTKEQLVELLRNAVLKYPDLRLAIRQIVDTDPCTGRSLCTALLGNTTAETLKTYFGQYGEIEDCNAVVDKITGKSKGYGFILFKHRSGARRALEEPQKKIGNRMAACQLASIGPVPVQPPVMHVSEYTQRKIYVSNVGVELDPQKVLQFFSKFGEIEEGPLGVDKATGKFKGFCLFVYKSIESAKKALEEPHKNFEGHILHCQKAIDGPKPTKLGVPLAHGVVQYAGLQQSASVYGPRVTQVGRSDGAVLIGGLNSWLEDLDI</sequence>
<name>A0A835UVM9_VANPL</name>
<organism evidence="5 6">
    <name type="scientific">Vanilla planifolia</name>
    <name type="common">Vanilla</name>
    <dbReference type="NCBI Taxonomy" id="51239"/>
    <lineage>
        <taxon>Eukaryota</taxon>
        <taxon>Viridiplantae</taxon>
        <taxon>Streptophyta</taxon>
        <taxon>Embryophyta</taxon>
        <taxon>Tracheophyta</taxon>
        <taxon>Spermatophyta</taxon>
        <taxon>Magnoliopsida</taxon>
        <taxon>Liliopsida</taxon>
        <taxon>Asparagales</taxon>
        <taxon>Orchidaceae</taxon>
        <taxon>Vanilloideae</taxon>
        <taxon>Vanilleae</taxon>
        <taxon>Vanilla</taxon>
    </lineage>
</organism>
<dbReference type="InterPro" id="IPR035979">
    <property type="entry name" value="RBD_domain_sf"/>
</dbReference>
<dbReference type="Pfam" id="PF00076">
    <property type="entry name" value="RRM_1"/>
    <property type="match status" value="2"/>
</dbReference>
<dbReference type="InterPro" id="IPR050886">
    <property type="entry name" value="RNA-binding_reg"/>
</dbReference>
<feature type="compositionally biased region" description="Acidic residues" evidence="3">
    <location>
        <begin position="18"/>
        <end position="29"/>
    </location>
</feature>
<dbReference type="PANTHER" id="PTHR48024">
    <property type="entry name" value="GEO13361P1-RELATED"/>
    <property type="match status" value="1"/>
</dbReference>
<dbReference type="InterPro" id="IPR012677">
    <property type="entry name" value="Nucleotide-bd_a/b_plait_sf"/>
</dbReference>
<feature type="region of interest" description="Disordered" evidence="3">
    <location>
        <begin position="73"/>
        <end position="96"/>
    </location>
</feature>
<dbReference type="SUPFAM" id="SSF54928">
    <property type="entry name" value="RNA-binding domain, RBD"/>
    <property type="match status" value="2"/>
</dbReference>
<dbReference type="PANTHER" id="PTHR48024:SF9">
    <property type="entry name" value="UBP1-ASSOCIATED PROTEINS 1A-RELATED"/>
    <property type="match status" value="1"/>
</dbReference>